<dbReference type="InterPro" id="IPR036388">
    <property type="entry name" value="WH-like_DNA-bd_sf"/>
</dbReference>
<dbReference type="InterPro" id="IPR016032">
    <property type="entry name" value="Sig_transdc_resp-reg_C-effctor"/>
</dbReference>
<dbReference type="RefSeq" id="WP_343808085.1">
    <property type="nucleotide sequence ID" value="NZ_BAAAET010000005.1"/>
</dbReference>
<reference evidence="3" key="1">
    <citation type="journal article" date="2019" name="Int. J. Syst. Evol. Microbiol.">
        <title>The Global Catalogue of Microorganisms (GCM) 10K type strain sequencing project: providing services to taxonomists for standard genome sequencing and annotation.</title>
        <authorList>
            <consortium name="The Broad Institute Genomics Platform"/>
            <consortium name="The Broad Institute Genome Sequencing Center for Infectious Disease"/>
            <person name="Wu L."/>
            <person name="Ma J."/>
        </authorList>
    </citation>
    <scope>NUCLEOTIDE SEQUENCE [LARGE SCALE GENOMIC DNA]</scope>
    <source>
        <strain evidence="3">JCM 15134</strain>
    </source>
</reference>
<organism evidence="2 3">
    <name type="scientific">Marinobacterium maritimum</name>
    <dbReference type="NCBI Taxonomy" id="500162"/>
    <lineage>
        <taxon>Bacteria</taxon>
        <taxon>Pseudomonadati</taxon>
        <taxon>Pseudomonadota</taxon>
        <taxon>Gammaproteobacteria</taxon>
        <taxon>Oceanospirillales</taxon>
        <taxon>Oceanospirillaceae</taxon>
        <taxon>Marinobacterium</taxon>
    </lineage>
</organism>
<gene>
    <name evidence="2" type="ORF">GCM10009104_31170</name>
</gene>
<evidence type="ECO:0000313" key="2">
    <source>
        <dbReference type="EMBL" id="GAA0700061.1"/>
    </source>
</evidence>
<feature type="domain" description="HTH luxR-type" evidence="1">
    <location>
        <begin position="215"/>
        <end position="242"/>
    </location>
</feature>
<dbReference type="Gene3D" id="1.10.10.10">
    <property type="entry name" value="Winged helix-like DNA-binding domain superfamily/Winged helix DNA-binding domain"/>
    <property type="match status" value="1"/>
</dbReference>
<proteinExistence type="predicted"/>
<dbReference type="InterPro" id="IPR000792">
    <property type="entry name" value="Tscrpt_reg_LuxR_C"/>
</dbReference>
<dbReference type="Pfam" id="PF00196">
    <property type="entry name" value="GerE"/>
    <property type="match status" value="1"/>
</dbReference>
<comment type="caution">
    <text evidence="2">The sequence shown here is derived from an EMBL/GenBank/DDBJ whole genome shotgun (WGS) entry which is preliminary data.</text>
</comment>
<dbReference type="EMBL" id="BAAAET010000005">
    <property type="protein sequence ID" value="GAA0700061.1"/>
    <property type="molecule type" value="Genomic_DNA"/>
</dbReference>
<sequence>MTGSKQQLDYEGVAQLVLELGGPVFSEELLCWLNNICEINHLSLVHLEEQDKVTYILSASDKTLNITPEMQQLYLTIYYRLDPNKEFLQDFTEDDQMIIRRLRQQDINDLGYRRLWYDKMGIVDRLSVIVKADKGLYCLNLFRNKTPFPDTAIDAIHRMASLLSSLIIKHSRLSGSLSSFMTREAQIEMLIKRLSKLDSSLSQREKEVCSRVLLGMSSDGIALDLGIKLQSVLTYRKRAYSRLNISSQNELFGLCLTVS</sequence>
<dbReference type="SUPFAM" id="SSF46894">
    <property type="entry name" value="C-terminal effector domain of the bipartite response regulators"/>
    <property type="match status" value="1"/>
</dbReference>
<evidence type="ECO:0000259" key="1">
    <source>
        <dbReference type="PROSITE" id="PS00622"/>
    </source>
</evidence>
<dbReference type="SMART" id="SM00421">
    <property type="entry name" value="HTH_LUXR"/>
    <property type="match status" value="1"/>
</dbReference>
<protein>
    <submittedName>
        <fullName evidence="2">LuxR C-terminal-related transcriptional regulator</fullName>
    </submittedName>
</protein>
<dbReference type="Proteomes" id="UP001499915">
    <property type="component" value="Unassembled WGS sequence"/>
</dbReference>
<keyword evidence="3" id="KW-1185">Reference proteome</keyword>
<dbReference type="PROSITE" id="PS00622">
    <property type="entry name" value="HTH_LUXR_1"/>
    <property type="match status" value="1"/>
</dbReference>
<name>A0ABP3TGA3_9GAMM</name>
<evidence type="ECO:0000313" key="3">
    <source>
        <dbReference type="Proteomes" id="UP001499915"/>
    </source>
</evidence>
<accession>A0ABP3TGA3</accession>